<evidence type="ECO:0000313" key="3">
    <source>
        <dbReference type="EMBL" id="KAA5802353.1"/>
    </source>
</evidence>
<dbReference type="SUPFAM" id="SSF69786">
    <property type="entry name" value="YggU-like"/>
    <property type="match status" value="1"/>
</dbReference>
<dbReference type="SMART" id="SM01152">
    <property type="entry name" value="DUF167"/>
    <property type="match status" value="1"/>
</dbReference>
<comment type="caution">
    <text evidence="3">The sequence shown here is derived from an EMBL/GenBank/DDBJ whole genome shotgun (WGS) entry which is preliminary data.</text>
</comment>
<evidence type="ECO:0000256" key="1">
    <source>
        <dbReference type="ARBA" id="ARBA00010364"/>
    </source>
</evidence>
<proteinExistence type="inferred from homology"/>
<dbReference type="Pfam" id="PF02594">
    <property type="entry name" value="DUF167"/>
    <property type="match status" value="1"/>
</dbReference>
<comment type="similarity">
    <text evidence="1 2">Belongs to the UPF0235 family.</text>
</comment>
<dbReference type="InterPro" id="IPR003746">
    <property type="entry name" value="DUF167"/>
</dbReference>
<evidence type="ECO:0000313" key="4">
    <source>
        <dbReference type="Proteomes" id="UP000325122"/>
    </source>
</evidence>
<reference evidence="3 4" key="1">
    <citation type="submission" date="2019-09" db="EMBL/GenBank/DDBJ databases">
        <authorList>
            <person name="Kevbrin V."/>
            <person name="Grouzdev D.S."/>
        </authorList>
    </citation>
    <scope>NUCLEOTIDE SEQUENCE [LARGE SCALE GENOMIC DNA]</scope>
    <source>
        <strain evidence="3 4">G-192</strain>
    </source>
</reference>
<organism evidence="3 4">
    <name type="scientific">Alkalicaulis satelles</name>
    <dbReference type="NCBI Taxonomy" id="2609175"/>
    <lineage>
        <taxon>Bacteria</taxon>
        <taxon>Pseudomonadati</taxon>
        <taxon>Pseudomonadota</taxon>
        <taxon>Alphaproteobacteria</taxon>
        <taxon>Maricaulales</taxon>
        <taxon>Maricaulaceae</taxon>
        <taxon>Alkalicaulis</taxon>
    </lineage>
</organism>
<dbReference type="InterPro" id="IPR036591">
    <property type="entry name" value="YggU-like_sf"/>
</dbReference>
<keyword evidence="4" id="KW-1185">Reference proteome</keyword>
<dbReference type="PANTHER" id="PTHR13420">
    <property type="entry name" value="UPF0235 PROTEIN C15ORF40"/>
    <property type="match status" value="1"/>
</dbReference>
<sequence>MRSEGEGTLLRLRVVPNAPQDRIEGVVTASDGHARLKIRVRAAPDKGAANTAVIKLLAKALGVPKTSLSLISGQTARMKTVHAAELQLDDAKTRLLGLTGPS</sequence>
<dbReference type="NCBIfam" id="TIGR00251">
    <property type="entry name" value="DUF167 family protein"/>
    <property type="match status" value="1"/>
</dbReference>
<name>A0A5M6ZC94_9PROT</name>
<dbReference type="PANTHER" id="PTHR13420:SF7">
    <property type="entry name" value="UPF0235 PROTEIN C15ORF40"/>
    <property type="match status" value="1"/>
</dbReference>
<dbReference type="Gene3D" id="3.30.1200.10">
    <property type="entry name" value="YggU-like"/>
    <property type="match status" value="1"/>
</dbReference>
<dbReference type="Proteomes" id="UP000325122">
    <property type="component" value="Unassembled WGS sequence"/>
</dbReference>
<dbReference type="GO" id="GO:0005737">
    <property type="term" value="C:cytoplasm"/>
    <property type="evidence" value="ECO:0007669"/>
    <property type="project" value="TreeGrafter"/>
</dbReference>
<dbReference type="EMBL" id="VWOJ01000003">
    <property type="protein sequence ID" value="KAA5802353.1"/>
    <property type="molecule type" value="Genomic_DNA"/>
</dbReference>
<accession>A0A5M6ZC94</accession>
<protein>
    <recommendedName>
        <fullName evidence="2">UPF0235 protein F1654_11045</fullName>
    </recommendedName>
</protein>
<dbReference type="RefSeq" id="WP_150023603.1">
    <property type="nucleotide sequence ID" value="NZ_VWOJ01000003.1"/>
</dbReference>
<dbReference type="AlphaFoldDB" id="A0A5M6ZC94"/>
<dbReference type="HAMAP" id="MF_00634">
    <property type="entry name" value="UPF0235"/>
    <property type="match status" value="1"/>
</dbReference>
<gene>
    <name evidence="3" type="ORF">F1654_11045</name>
</gene>
<evidence type="ECO:0000256" key="2">
    <source>
        <dbReference type="HAMAP-Rule" id="MF_00634"/>
    </source>
</evidence>